<dbReference type="PANTHER" id="PTHR41878:SF1">
    <property type="entry name" value="TNPR PROTEIN"/>
    <property type="match status" value="1"/>
</dbReference>
<evidence type="ECO:0000259" key="1">
    <source>
        <dbReference type="Pfam" id="PF07929"/>
    </source>
</evidence>
<dbReference type="Gene3D" id="3.10.290.30">
    <property type="entry name" value="MM3350-like"/>
    <property type="match status" value="1"/>
</dbReference>
<evidence type="ECO:0000313" key="3">
    <source>
        <dbReference type="Proteomes" id="UP001501459"/>
    </source>
</evidence>
<dbReference type="EMBL" id="BAAADM010000038">
    <property type="protein sequence ID" value="GAA0438661.1"/>
    <property type="molecule type" value="Genomic_DNA"/>
</dbReference>
<dbReference type="Proteomes" id="UP001501459">
    <property type="component" value="Unassembled WGS sequence"/>
</dbReference>
<name>A0ABN0Z909_9BACI</name>
<sequence>MKAYQIRIELADSDPLIWRRVVMPAGATFYRLHQVIQTVTNFRECHLFAFELPDDNLRVTNDEEAYEERLHYKKHWKEIEQKMEEAGSEFAEMQRMQLQQLRTVIRKPSGIKVDSYLEKYGTIAYTYDYGDGWTFSIILEDERDDHYYVYPVLIDGAETAPPEDVGGLPGFYEFLTTYYDTTHPDHDDVTAWAQEQLFREYNPDFINSMLKFVMYKKTEWDKLNG</sequence>
<keyword evidence="3" id="KW-1185">Reference proteome</keyword>
<proteinExistence type="predicted"/>
<organism evidence="2 3">
    <name type="scientific">Lentibacillus halophilus</name>
    <dbReference type="NCBI Taxonomy" id="295065"/>
    <lineage>
        <taxon>Bacteria</taxon>
        <taxon>Bacillati</taxon>
        <taxon>Bacillota</taxon>
        <taxon>Bacilli</taxon>
        <taxon>Bacillales</taxon>
        <taxon>Bacillaceae</taxon>
        <taxon>Lentibacillus</taxon>
    </lineage>
</organism>
<protein>
    <submittedName>
        <fullName evidence="2">Plasmid pRiA4b ORF-3 family protein</fullName>
    </submittedName>
</protein>
<comment type="caution">
    <text evidence="2">The sequence shown here is derived from an EMBL/GenBank/DDBJ whole genome shotgun (WGS) entry which is preliminary data.</text>
</comment>
<feature type="domain" description="Plasmid pRiA4b Orf3-like" evidence="1">
    <location>
        <begin position="2"/>
        <end position="207"/>
    </location>
</feature>
<dbReference type="Pfam" id="PF07929">
    <property type="entry name" value="PRiA4_ORF3"/>
    <property type="match status" value="1"/>
</dbReference>
<dbReference type="SUPFAM" id="SSF159941">
    <property type="entry name" value="MM3350-like"/>
    <property type="match status" value="1"/>
</dbReference>
<reference evidence="2 3" key="1">
    <citation type="journal article" date="2019" name="Int. J. Syst. Evol. Microbiol.">
        <title>The Global Catalogue of Microorganisms (GCM) 10K type strain sequencing project: providing services to taxonomists for standard genome sequencing and annotation.</title>
        <authorList>
            <consortium name="The Broad Institute Genomics Platform"/>
            <consortium name="The Broad Institute Genome Sequencing Center for Infectious Disease"/>
            <person name="Wu L."/>
            <person name="Ma J."/>
        </authorList>
    </citation>
    <scope>NUCLEOTIDE SEQUENCE [LARGE SCALE GENOMIC DNA]</scope>
    <source>
        <strain evidence="2 3">JCM 12149</strain>
    </source>
</reference>
<dbReference type="PANTHER" id="PTHR41878">
    <property type="entry name" value="LEXA REPRESSOR-RELATED"/>
    <property type="match status" value="1"/>
</dbReference>
<dbReference type="RefSeq" id="WP_343752097.1">
    <property type="nucleotide sequence ID" value="NZ_BAAADM010000038.1"/>
</dbReference>
<evidence type="ECO:0000313" key="2">
    <source>
        <dbReference type="EMBL" id="GAA0438661.1"/>
    </source>
</evidence>
<gene>
    <name evidence="2" type="ORF">GCM10008983_14430</name>
</gene>
<dbReference type="InterPro" id="IPR024047">
    <property type="entry name" value="MM3350-like_sf"/>
</dbReference>
<accession>A0ABN0Z909</accession>
<dbReference type="InterPro" id="IPR012912">
    <property type="entry name" value="Plasmid_pRiA4b_Orf3-like"/>
</dbReference>